<dbReference type="Pfam" id="PF00089">
    <property type="entry name" value="Trypsin"/>
    <property type="match status" value="1"/>
</dbReference>
<dbReference type="AlphaFoldDB" id="A0AAW1LME0"/>
<evidence type="ECO:0000256" key="3">
    <source>
        <dbReference type="ARBA" id="ARBA00022525"/>
    </source>
</evidence>
<dbReference type="GO" id="GO:0004252">
    <property type="term" value="F:serine-type endopeptidase activity"/>
    <property type="evidence" value="ECO:0007669"/>
    <property type="project" value="InterPro"/>
</dbReference>
<keyword evidence="12" id="KW-1185">Reference proteome</keyword>
<dbReference type="InterPro" id="IPR001314">
    <property type="entry name" value="Peptidase_S1A"/>
</dbReference>
<dbReference type="GO" id="GO:0006508">
    <property type="term" value="P:proteolysis"/>
    <property type="evidence" value="ECO:0007669"/>
    <property type="project" value="UniProtKB-KW"/>
</dbReference>
<evidence type="ECO:0000259" key="10">
    <source>
        <dbReference type="PROSITE" id="PS50240"/>
    </source>
</evidence>
<evidence type="ECO:0000256" key="2">
    <source>
        <dbReference type="ARBA" id="ARBA00007664"/>
    </source>
</evidence>
<sequence length="296" mass="32952">MSHFYIIYIILSALGQNVFLSASPKSRPKIVSGEDVDITLVPYTVSIFESGTYVCVGSYILPVWVLTAAHCVESQLPKDKNVVNSNKLLLKMGSTHLVDDSAQLRRSVMLIAHEKYRQTVHAFDIALINLSKQFLLGDKVGMIPLVTKEIYAQLVERSSTAMVAGWGFKTYLGDGHADVIQAVRIKLLLQEDCQKMFRMRRLSNDSICAGNSNDTRDACHGDSGAALVLEDPLVQVGLVSWGIGCGTHLPGIYTNVYYHKDWISTRSAMYVFNNVNQRSTSDKLRYIFSLLVLNII</sequence>
<evidence type="ECO:0000256" key="1">
    <source>
        <dbReference type="ARBA" id="ARBA00004613"/>
    </source>
</evidence>
<keyword evidence="5" id="KW-0732">Signal</keyword>
<evidence type="ECO:0000313" key="11">
    <source>
        <dbReference type="EMBL" id="KAK9736924.1"/>
    </source>
</evidence>
<name>A0AAW1LME0_POPJA</name>
<dbReference type="PANTHER" id="PTHR24276:SF91">
    <property type="entry name" value="AT26814P-RELATED"/>
    <property type="match status" value="1"/>
</dbReference>
<gene>
    <name evidence="11" type="ORF">QE152_g11176</name>
</gene>
<dbReference type="SMART" id="SM00020">
    <property type="entry name" value="Tryp_SPc"/>
    <property type="match status" value="1"/>
</dbReference>
<dbReference type="Proteomes" id="UP001458880">
    <property type="component" value="Unassembled WGS sequence"/>
</dbReference>
<reference evidence="11 12" key="1">
    <citation type="journal article" date="2024" name="BMC Genomics">
        <title>De novo assembly and annotation of Popillia japonica's genome with initial clues to its potential as an invasive pest.</title>
        <authorList>
            <person name="Cucini C."/>
            <person name="Boschi S."/>
            <person name="Funari R."/>
            <person name="Cardaioli E."/>
            <person name="Iannotti N."/>
            <person name="Marturano G."/>
            <person name="Paoli F."/>
            <person name="Bruttini M."/>
            <person name="Carapelli A."/>
            <person name="Frati F."/>
            <person name="Nardi F."/>
        </authorList>
    </citation>
    <scope>NUCLEOTIDE SEQUENCE [LARGE SCALE GENOMIC DNA]</scope>
    <source>
        <strain evidence="11">DMR45628</strain>
    </source>
</reference>
<evidence type="ECO:0000256" key="5">
    <source>
        <dbReference type="ARBA" id="ARBA00022729"/>
    </source>
</evidence>
<accession>A0AAW1LME0</accession>
<dbReference type="PRINTS" id="PR00722">
    <property type="entry name" value="CHYMOTRYPSIN"/>
</dbReference>
<dbReference type="GO" id="GO:0005576">
    <property type="term" value="C:extracellular region"/>
    <property type="evidence" value="ECO:0007669"/>
    <property type="project" value="UniProtKB-SubCell"/>
</dbReference>
<organism evidence="11 12">
    <name type="scientific">Popillia japonica</name>
    <name type="common">Japanese beetle</name>
    <dbReference type="NCBI Taxonomy" id="7064"/>
    <lineage>
        <taxon>Eukaryota</taxon>
        <taxon>Metazoa</taxon>
        <taxon>Ecdysozoa</taxon>
        <taxon>Arthropoda</taxon>
        <taxon>Hexapoda</taxon>
        <taxon>Insecta</taxon>
        <taxon>Pterygota</taxon>
        <taxon>Neoptera</taxon>
        <taxon>Endopterygota</taxon>
        <taxon>Coleoptera</taxon>
        <taxon>Polyphaga</taxon>
        <taxon>Scarabaeiformia</taxon>
        <taxon>Scarabaeidae</taxon>
        <taxon>Rutelinae</taxon>
        <taxon>Popillia</taxon>
    </lineage>
</organism>
<protein>
    <submittedName>
        <fullName evidence="11">Trypsin</fullName>
    </submittedName>
</protein>
<evidence type="ECO:0000256" key="9">
    <source>
        <dbReference type="ARBA" id="ARBA00023180"/>
    </source>
</evidence>
<dbReference type="InterPro" id="IPR001254">
    <property type="entry name" value="Trypsin_dom"/>
</dbReference>
<keyword evidence="7" id="KW-0720">Serine protease</keyword>
<dbReference type="Gene3D" id="2.40.10.10">
    <property type="entry name" value="Trypsin-like serine proteases"/>
    <property type="match status" value="1"/>
</dbReference>
<evidence type="ECO:0000313" key="12">
    <source>
        <dbReference type="Proteomes" id="UP001458880"/>
    </source>
</evidence>
<dbReference type="FunFam" id="2.40.10.10:FF:000054">
    <property type="entry name" value="Complement C1r subcomponent"/>
    <property type="match status" value="1"/>
</dbReference>
<feature type="domain" description="Peptidase S1" evidence="10">
    <location>
        <begin position="30"/>
        <end position="268"/>
    </location>
</feature>
<keyword evidence="9" id="KW-0325">Glycoprotein</keyword>
<dbReference type="InterPro" id="IPR009003">
    <property type="entry name" value="Peptidase_S1_PA"/>
</dbReference>
<dbReference type="PROSITE" id="PS50240">
    <property type="entry name" value="TRYPSIN_DOM"/>
    <property type="match status" value="1"/>
</dbReference>
<dbReference type="EMBL" id="JASPKY010000107">
    <property type="protein sequence ID" value="KAK9736924.1"/>
    <property type="molecule type" value="Genomic_DNA"/>
</dbReference>
<evidence type="ECO:0000256" key="7">
    <source>
        <dbReference type="ARBA" id="ARBA00022825"/>
    </source>
</evidence>
<dbReference type="SUPFAM" id="SSF50494">
    <property type="entry name" value="Trypsin-like serine proteases"/>
    <property type="match status" value="1"/>
</dbReference>
<dbReference type="InterPro" id="IPR018114">
    <property type="entry name" value="TRYPSIN_HIS"/>
</dbReference>
<comment type="similarity">
    <text evidence="2">Belongs to the peptidase S1 family.</text>
</comment>
<dbReference type="FunFam" id="2.40.10.10:FF:000068">
    <property type="entry name" value="transmembrane protease serine 2"/>
    <property type="match status" value="1"/>
</dbReference>
<dbReference type="InterPro" id="IPR043504">
    <property type="entry name" value="Peptidase_S1_PA_chymotrypsin"/>
</dbReference>
<evidence type="ECO:0000256" key="4">
    <source>
        <dbReference type="ARBA" id="ARBA00022670"/>
    </source>
</evidence>
<dbReference type="PANTHER" id="PTHR24276">
    <property type="entry name" value="POLYSERASE-RELATED"/>
    <property type="match status" value="1"/>
</dbReference>
<comment type="subcellular location">
    <subcellularLocation>
        <location evidence="1">Secreted</location>
    </subcellularLocation>
</comment>
<evidence type="ECO:0000256" key="8">
    <source>
        <dbReference type="ARBA" id="ARBA00023157"/>
    </source>
</evidence>
<keyword evidence="4" id="KW-0645">Protease</keyword>
<keyword evidence="3" id="KW-0964">Secreted</keyword>
<keyword evidence="6" id="KW-0378">Hydrolase</keyword>
<proteinExistence type="inferred from homology"/>
<evidence type="ECO:0000256" key="6">
    <source>
        <dbReference type="ARBA" id="ARBA00022801"/>
    </source>
</evidence>
<dbReference type="PROSITE" id="PS00134">
    <property type="entry name" value="TRYPSIN_HIS"/>
    <property type="match status" value="1"/>
</dbReference>
<dbReference type="CDD" id="cd00190">
    <property type="entry name" value="Tryp_SPc"/>
    <property type="match status" value="1"/>
</dbReference>
<comment type="caution">
    <text evidence="11">The sequence shown here is derived from an EMBL/GenBank/DDBJ whole genome shotgun (WGS) entry which is preliminary data.</text>
</comment>
<keyword evidence="8" id="KW-1015">Disulfide bond</keyword>
<dbReference type="InterPro" id="IPR050430">
    <property type="entry name" value="Peptidase_S1"/>
</dbReference>